<dbReference type="EMBL" id="KY634951">
    <property type="protein sequence ID" value="AUX13985.1"/>
    <property type="molecule type" value="Genomic_RNA"/>
</dbReference>
<evidence type="ECO:0000313" key="2">
    <source>
        <dbReference type="EMBL" id="AUX13985.1"/>
    </source>
</evidence>
<organismHost>
    <name type="scientific">Triticum aestivum</name>
    <name type="common">Wheat</name>
    <dbReference type="NCBI Taxonomy" id="4565"/>
</organismHost>
<dbReference type="InterPro" id="IPR009426">
    <property type="entry name" value="BYDV_Gp6"/>
</dbReference>
<organismHost>
    <name type="scientific">Avena sativa</name>
    <name type="common">Oat</name>
    <dbReference type="NCBI Taxonomy" id="4498"/>
</organismHost>
<organismHost>
    <name type="scientific">Lolium multiflorum</name>
    <name type="common">Italian ryegrass</name>
    <name type="synonym">Lolium perenne subsp. multiflorum</name>
    <dbReference type="NCBI Taxonomy" id="4521"/>
</organismHost>
<accession>A0A2L0E950</accession>
<proteinExistence type="predicted"/>
<reference evidence="1" key="1">
    <citation type="submission" date="2017-02" db="EMBL/GenBank/DDBJ databases">
        <title>Analysis of virus isolates involved in the high incidence of the barley yellow dwarf disease in Germany in 2015.</title>
        <authorList>
            <person name="Schubert J."/>
            <person name="Liu Y."/>
            <person name="Habekuss A."/>
            <person name="Rabenstein F."/>
            <person name="Wang X."/>
        </authorList>
    </citation>
    <scope>NUCLEOTIDE SEQUENCE</scope>
    <source>
        <strain evidence="1">PAS 2-1</strain>
        <strain evidence="2">PAV 137-1</strain>
        <strain evidence="3">PAV 137-3</strain>
    </source>
</reference>
<dbReference type="EMBL" id="KY634952">
    <property type="protein sequence ID" value="AUX13987.1"/>
    <property type="molecule type" value="Genomic_RNA"/>
</dbReference>
<organismHost>
    <name type="scientific">Secale cereale</name>
    <name type="common">Rye</name>
    <dbReference type="NCBI Taxonomy" id="4550"/>
</organismHost>
<organismHost>
    <name type="scientific">Zea mays</name>
    <name type="common">Maize</name>
    <dbReference type="NCBI Taxonomy" id="4577"/>
</organismHost>
<organismHost>
    <name type="scientific">Oryza sativa</name>
    <name type="common">Rice</name>
    <dbReference type="NCBI Taxonomy" id="4530"/>
</organismHost>
<dbReference type="Pfam" id="PF06380">
    <property type="entry name" value="DUF1072"/>
    <property type="match status" value="1"/>
</dbReference>
<organismHost>
    <name type="scientific">Lolium perenne</name>
    <name type="common">Perennial ryegrass</name>
    <dbReference type="NCBI Taxonomy" id="4522"/>
</organismHost>
<dbReference type="EMBL" id="KY634931">
    <property type="protein sequence ID" value="AUX13945.1"/>
    <property type="molecule type" value="Genomic_RNA"/>
</dbReference>
<organismHost>
    <name type="scientific">Avena byzantina</name>
    <dbReference type="NCBI Taxonomy" id="146531"/>
</organismHost>
<organismHost>
    <name type="scientific">Hordeum vulgare</name>
    <name type="common">Barley</name>
    <dbReference type="NCBI Taxonomy" id="4513"/>
</organismHost>
<evidence type="ECO:0000313" key="3">
    <source>
        <dbReference type="EMBL" id="AUX13987.1"/>
    </source>
</evidence>
<protein>
    <submittedName>
        <fullName evidence="1">ORF6</fullName>
    </submittedName>
</protein>
<evidence type="ECO:0000313" key="1">
    <source>
        <dbReference type="EMBL" id="AUX13945.1"/>
    </source>
</evidence>
<sequence length="42" mass="4392">MEDLHVIAVCILALTVLSGVGAVLSCCRWCCSSPFPPSRASV</sequence>
<organism evidence="1">
    <name type="scientific">Barley yellow dwarf virus (isolate PAV)</name>
    <name type="common">BYDV</name>
    <dbReference type="NCBI Taxonomy" id="2169986"/>
    <lineage>
        <taxon>Viruses</taxon>
        <taxon>Riboviria</taxon>
        <taxon>Orthornavirae</taxon>
        <taxon>Kitrinoviricota</taxon>
        <taxon>Tolucaviricetes</taxon>
        <taxon>Tolivirales</taxon>
        <taxon>Tombusviridae</taxon>
        <taxon>Regressovirinae</taxon>
        <taxon>Luteovirus</taxon>
        <taxon>Luteovirus pavhordei</taxon>
    </lineage>
</organism>
<name>A0A2L0E950_BYDVP</name>